<sequence>MDQKTVDAISSVMSYLSTPVGSAPVIIDASKGEVFDTAFGTVQTLVSFGEMIGKRAPGVGGAVAFSALGLDLLSMEEGVREDGKVEVSDIYSSLSNLSAIIAAGTLAAAVGAASAPALIATAVIVTAAGAVLTVMAMNSGDDTIDLNPAIESLKSALHALGEILGEAYTTAIDALQSAMNTLGDYGQAFSDYVTSALSDIADAVSSSILSMTDSLVAELRNAYNVAMHMASPLVLDLDGDGVETLSSTNGIHFDHDGNGFAETTGWVGKDDGLLVWDRNGNGQIDDGSELFGSYSKLTSGQNAANGFVALADLDSNHDGKVDSTDVDFGKLRVWKDGDSDAEVDSGELLSLGEVNVDSLSVSYVGQDKMDAQGNKVLQVGTFIDVSGVSRELSDIWFGIDGSRTIDLNKVPIGTEYAYLPDMGGFGNVSDLSQAMLRDSSGNLRFLVERFSVEADATKRQLTLDQIIFAWSGVADYSSTSRGGYIDDGRKLYALEAFLGQPFLQLSAFNNPGPNSAAKLMLVYDQLAGFIYGGLMLQTHFKALIESVDLSLVDDEIVLDVASLVGVLRTAYVGDSAQATQMMVEFARALTDAGGAFGLSLLAGLRQAGDVNAPGFSYFLANFGYSLGGLNNDELYGDEHNNTIFGLAGQDTLYGGAGNDTLEGGEGNDYLSGDTGSDIYLFNRGWGQDTLNNFDDGVGKSDLVEFGADIAPAEIVATRSGDNLILALRGGADRVKVVNYFYHDGLSAYHLEGVRFADGTIWGLEQIKVMVVTSTAGDDEIHGYGSSDNLNGELGNDSLYGSQGDDAINGGGGNDYLEGGTGSDVYYFNLGDGQDVINESSEIFGDIDVLHFGEGIHPEDINVSLQGASLILRHGNNEDQVTIFNWFNQIYSRYQVERIEFADGTVWTSAELTSGLLNRTGTEGDDVITGANSQVNHNFLGGGGNDTLTTGAGNDQLEGGTGNDILNGGAGSDTYLFNLGDGQDVINDSSNYSGGIDVLKFGAGILASDIAVSRAGNNLVLNHSNGLDRVTVNNWLTSTGDLYQLERIEFADGTVWTSTALSAQLLHFTGGAGDDVLTGVSSAFNQVLSGGGGNDTLTAGAGNDQLEGGTGNDTLNGGTGSDVYLFALGDGQDILNDDTAFYSGNVDVLRFGAGISASDIT</sequence>
<keyword evidence="3" id="KW-0964">Secreted</keyword>
<dbReference type="PANTHER" id="PTHR38340">
    <property type="entry name" value="S-LAYER PROTEIN"/>
    <property type="match status" value="1"/>
</dbReference>
<keyword evidence="5" id="KW-0677">Repeat</keyword>
<gene>
    <name evidence="11" type="ORF">VC35_26275</name>
</gene>
<organism evidence="11 12">
    <name type="scientific">Pseudomonas fluorescens</name>
    <dbReference type="NCBI Taxonomy" id="294"/>
    <lineage>
        <taxon>Bacteria</taxon>
        <taxon>Pseudomonadati</taxon>
        <taxon>Pseudomonadota</taxon>
        <taxon>Gammaproteobacteria</taxon>
        <taxon>Pseudomonadales</taxon>
        <taxon>Pseudomonadaceae</taxon>
        <taxon>Pseudomonas</taxon>
    </lineage>
</organism>
<dbReference type="InterPro" id="IPR018511">
    <property type="entry name" value="Hemolysin-typ_Ca-bd_CS"/>
</dbReference>
<dbReference type="RefSeq" id="WP_046043558.1">
    <property type="nucleotide sequence ID" value="NZ_LACC01000043.1"/>
</dbReference>
<dbReference type="GO" id="GO:0090729">
    <property type="term" value="F:toxin activity"/>
    <property type="evidence" value="ECO:0007669"/>
    <property type="project" value="UniProtKB-KW"/>
</dbReference>
<keyword evidence="7" id="KW-0843">Virulence</keyword>
<feature type="transmembrane region" description="Helical" evidence="9">
    <location>
        <begin position="117"/>
        <end position="137"/>
    </location>
</feature>
<dbReference type="InterPro" id="IPR003995">
    <property type="entry name" value="RTX_toxin_determinant-A"/>
</dbReference>
<dbReference type="GO" id="GO:0005576">
    <property type="term" value="C:extracellular region"/>
    <property type="evidence" value="ECO:0007669"/>
    <property type="project" value="UniProtKB-SubCell"/>
</dbReference>
<dbReference type="InterPro" id="IPR050557">
    <property type="entry name" value="RTX_toxin/Mannuronan_C5-epim"/>
</dbReference>
<proteinExistence type="predicted"/>
<keyword evidence="9" id="KW-1133">Transmembrane helix</keyword>
<dbReference type="PATRIC" id="fig|294.132.peg.4836"/>
<dbReference type="InterPro" id="IPR010566">
    <property type="entry name" value="Haemolys_ca-bd"/>
</dbReference>
<evidence type="ECO:0000259" key="10">
    <source>
        <dbReference type="Pfam" id="PF06594"/>
    </source>
</evidence>
<dbReference type="AlphaFoldDB" id="A0A0F4T2Q4"/>
<keyword evidence="4" id="KW-0800">Toxin</keyword>
<dbReference type="Pfam" id="PF00353">
    <property type="entry name" value="HemolysinCabind"/>
    <property type="match status" value="5"/>
</dbReference>
<protein>
    <recommendedName>
        <fullName evidence="10">Haemolysin-type calcium binding-related domain-containing protein</fullName>
    </recommendedName>
</protein>
<comment type="subcellular location">
    <subcellularLocation>
        <location evidence="1">Membrane</location>
    </subcellularLocation>
    <subcellularLocation>
        <location evidence="2">Secreted</location>
    </subcellularLocation>
</comment>
<feature type="domain" description="Haemolysin-type calcium binding-related" evidence="10">
    <location>
        <begin position="722"/>
        <end position="764"/>
    </location>
</feature>
<dbReference type="Gene3D" id="2.150.10.10">
    <property type="entry name" value="Serralysin-like metalloprotease, C-terminal"/>
    <property type="match status" value="4"/>
</dbReference>
<accession>A0A0F4T2Q4</accession>
<dbReference type="EMBL" id="LACC01000043">
    <property type="protein sequence ID" value="KJZ37687.1"/>
    <property type="molecule type" value="Genomic_DNA"/>
</dbReference>
<dbReference type="PANTHER" id="PTHR38340:SF1">
    <property type="entry name" value="S-LAYER PROTEIN"/>
    <property type="match status" value="1"/>
</dbReference>
<name>A0A0F4T2Q4_PSEFL</name>
<evidence type="ECO:0000256" key="4">
    <source>
        <dbReference type="ARBA" id="ARBA00022656"/>
    </source>
</evidence>
<dbReference type="InterPro" id="IPR011049">
    <property type="entry name" value="Serralysin-like_metalloprot_C"/>
</dbReference>
<evidence type="ECO:0000256" key="1">
    <source>
        <dbReference type="ARBA" id="ARBA00004370"/>
    </source>
</evidence>
<evidence type="ECO:0000256" key="7">
    <source>
        <dbReference type="ARBA" id="ARBA00023026"/>
    </source>
</evidence>
<dbReference type="Proteomes" id="UP000033588">
    <property type="component" value="Unassembled WGS sequence"/>
</dbReference>
<evidence type="ECO:0000256" key="8">
    <source>
        <dbReference type="ARBA" id="ARBA00023136"/>
    </source>
</evidence>
<comment type="caution">
    <text evidence="11">The sequence shown here is derived from an EMBL/GenBank/DDBJ whole genome shotgun (WGS) entry which is preliminary data.</text>
</comment>
<feature type="domain" description="Haemolysin-type calcium binding-related" evidence="10">
    <location>
        <begin position="1017"/>
        <end position="1058"/>
    </location>
</feature>
<dbReference type="GO" id="GO:0005509">
    <property type="term" value="F:calcium ion binding"/>
    <property type="evidence" value="ECO:0007669"/>
    <property type="project" value="InterPro"/>
</dbReference>
<feature type="domain" description="Haemolysin-type calcium binding-related" evidence="10">
    <location>
        <begin position="869"/>
        <end position="909"/>
    </location>
</feature>
<dbReference type="PRINTS" id="PR01488">
    <property type="entry name" value="RTXTOXINA"/>
</dbReference>
<evidence type="ECO:0000256" key="6">
    <source>
        <dbReference type="ARBA" id="ARBA00022837"/>
    </source>
</evidence>
<dbReference type="SUPFAM" id="SSF51120">
    <property type="entry name" value="beta-Roll"/>
    <property type="match status" value="4"/>
</dbReference>
<keyword evidence="9" id="KW-0812">Transmembrane</keyword>
<dbReference type="PRINTS" id="PR00313">
    <property type="entry name" value="CABNDNGRPT"/>
</dbReference>
<dbReference type="InterPro" id="IPR001343">
    <property type="entry name" value="Hemolysn_Ca-bd"/>
</dbReference>
<dbReference type="PROSITE" id="PS00330">
    <property type="entry name" value="HEMOLYSIN_CALCIUM"/>
    <property type="match status" value="7"/>
</dbReference>
<feature type="non-terminal residue" evidence="11">
    <location>
        <position position="1160"/>
    </location>
</feature>
<evidence type="ECO:0000313" key="11">
    <source>
        <dbReference type="EMBL" id="KJZ37687.1"/>
    </source>
</evidence>
<evidence type="ECO:0000256" key="9">
    <source>
        <dbReference type="SAM" id="Phobius"/>
    </source>
</evidence>
<dbReference type="GO" id="GO:0016020">
    <property type="term" value="C:membrane"/>
    <property type="evidence" value="ECO:0007669"/>
    <property type="project" value="UniProtKB-SubCell"/>
</dbReference>
<keyword evidence="8 9" id="KW-0472">Membrane</keyword>
<keyword evidence="6" id="KW-0106">Calcium</keyword>
<evidence type="ECO:0000256" key="2">
    <source>
        <dbReference type="ARBA" id="ARBA00004613"/>
    </source>
</evidence>
<dbReference type="Pfam" id="PF06594">
    <property type="entry name" value="HCBP_related"/>
    <property type="match status" value="3"/>
</dbReference>
<evidence type="ECO:0000313" key="12">
    <source>
        <dbReference type="Proteomes" id="UP000033588"/>
    </source>
</evidence>
<reference evidence="11 12" key="1">
    <citation type="submission" date="2015-03" db="EMBL/GenBank/DDBJ databases">
        <title>Comparative genomics of Pseudomonas insights into diversity of traits involved in vanlence and defense.</title>
        <authorList>
            <person name="Qin Y."/>
        </authorList>
    </citation>
    <scope>NUCLEOTIDE SEQUENCE [LARGE SCALE GENOMIC DNA]</scope>
    <source>
        <strain evidence="11 12">C8</strain>
    </source>
</reference>
<evidence type="ECO:0000256" key="3">
    <source>
        <dbReference type="ARBA" id="ARBA00022525"/>
    </source>
</evidence>
<evidence type="ECO:0000256" key="5">
    <source>
        <dbReference type="ARBA" id="ARBA00022737"/>
    </source>
</evidence>